<accession>A0A1Y5PPG3</accession>
<dbReference type="AlphaFoldDB" id="A0A1Y5PPG3"/>
<evidence type="ECO:0000313" key="2">
    <source>
        <dbReference type="EMBL" id="SBV31918.1"/>
    </source>
</evidence>
<feature type="transmembrane region" description="Helical" evidence="1">
    <location>
        <begin position="15"/>
        <end position="38"/>
    </location>
</feature>
<dbReference type="RefSeq" id="WP_295323922.1">
    <property type="nucleotide sequence ID" value="NZ_LT598653.1"/>
</dbReference>
<reference evidence="2" key="1">
    <citation type="submission" date="2016-03" db="EMBL/GenBank/DDBJ databases">
        <authorList>
            <person name="Ploux O."/>
        </authorList>
    </citation>
    <scope>NUCLEOTIDE SEQUENCE</scope>
    <source>
        <strain evidence="2">UC10</strain>
    </source>
</reference>
<proteinExistence type="predicted"/>
<dbReference type="KEGG" id="sphu:SPPYR_0798"/>
<sequence>MTDKRERKAFTGRHAAIILIAFFGTVIGVNMVMASFALSTFGGTVVDNSYVASQHYNEWLARADAQYRLGWDKSVAVDEGRHVRLIVRKDGAPVDGLRVVATLRHPLGRAPARAMRFAPAADGTLRSLDALPAGRWQLDLSVHRGADEARYRIDLQ</sequence>
<dbReference type="PIRSF" id="PIRSF011386">
    <property type="entry name" value="FixH"/>
    <property type="match status" value="1"/>
</dbReference>
<dbReference type="Pfam" id="PF05751">
    <property type="entry name" value="FixH"/>
    <property type="match status" value="1"/>
</dbReference>
<keyword evidence="1" id="KW-1133">Transmembrane helix</keyword>
<keyword evidence="1" id="KW-0472">Membrane</keyword>
<evidence type="ECO:0000256" key="1">
    <source>
        <dbReference type="SAM" id="Phobius"/>
    </source>
</evidence>
<dbReference type="EMBL" id="LT598653">
    <property type="protein sequence ID" value="SBV31918.1"/>
    <property type="molecule type" value="Genomic_DNA"/>
</dbReference>
<dbReference type="InterPro" id="IPR008620">
    <property type="entry name" value="FixH"/>
</dbReference>
<name>A0A1Y5PPG3_9SPHN</name>
<keyword evidence="1" id="KW-0812">Transmembrane</keyword>
<protein>
    <submittedName>
        <fullName evidence="2">Integral membrane protein linked to a cation pump-like protein</fullName>
    </submittedName>
</protein>
<organism evidence="2">
    <name type="scientific">uncultured Sphingopyxis sp</name>
    <dbReference type="NCBI Taxonomy" id="310581"/>
    <lineage>
        <taxon>Bacteria</taxon>
        <taxon>Pseudomonadati</taxon>
        <taxon>Pseudomonadota</taxon>
        <taxon>Alphaproteobacteria</taxon>
        <taxon>Sphingomonadales</taxon>
        <taxon>Sphingomonadaceae</taxon>
        <taxon>Sphingopyxis</taxon>
        <taxon>environmental samples</taxon>
    </lineage>
</organism>
<gene>
    <name evidence="2" type="ORF">SPPYR_0798</name>
</gene>
<dbReference type="InterPro" id="IPR018037">
    <property type="entry name" value="FixH_proteobacterial"/>
</dbReference>